<organism evidence="1 2">
    <name type="scientific">Tanacetum coccineum</name>
    <dbReference type="NCBI Taxonomy" id="301880"/>
    <lineage>
        <taxon>Eukaryota</taxon>
        <taxon>Viridiplantae</taxon>
        <taxon>Streptophyta</taxon>
        <taxon>Embryophyta</taxon>
        <taxon>Tracheophyta</taxon>
        <taxon>Spermatophyta</taxon>
        <taxon>Magnoliopsida</taxon>
        <taxon>eudicotyledons</taxon>
        <taxon>Gunneridae</taxon>
        <taxon>Pentapetalae</taxon>
        <taxon>asterids</taxon>
        <taxon>campanulids</taxon>
        <taxon>Asterales</taxon>
        <taxon>Asteraceae</taxon>
        <taxon>Asteroideae</taxon>
        <taxon>Anthemideae</taxon>
        <taxon>Anthemidinae</taxon>
        <taxon>Tanacetum</taxon>
    </lineage>
</organism>
<sequence length="152" mass="17505">MSRNNARKINTRSNAQLLTNNSTSYLLVETSREAWERLNSSYASSSRSRIISLKSKLTKNPKGTRSVAEFLHEMRSIADELALAQSPIQEEDLIVHILSQLRDEVNNIVAAIKVRESVISFSEFFEKLRLSLFFQMLYIFICKPCLQKKSYI</sequence>
<dbReference type="PANTHER" id="PTHR47481:SF43">
    <property type="entry name" value="RETROTRANSPOSON COPIA-LIKE N-TERMINAL DOMAIN-CONTAINING PROTEIN"/>
    <property type="match status" value="1"/>
</dbReference>
<accession>A0ABQ5A6F1</accession>
<gene>
    <name evidence="1" type="ORF">Tco_0803815</name>
</gene>
<name>A0ABQ5A6F1_9ASTR</name>
<dbReference type="Pfam" id="PF14223">
    <property type="entry name" value="Retrotran_gag_2"/>
    <property type="match status" value="1"/>
</dbReference>
<comment type="caution">
    <text evidence="1">The sequence shown here is derived from an EMBL/GenBank/DDBJ whole genome shotgun (WGS) entry which is preliminary data.</text>
</comment>
<keyword evidence="1" id="KW-0808">Transferase</keyword>
<keyword evidence="1" id="KW-0695">RNA-directed DNA polymerase</keyword>
<evidence type="ECO:0000313" key="2">
    <source>
        <dbReference type="Proteomes" id="UP001151760"/>
    </source>
</evidence>
<dbReference type="EMBL" id="BQNB010011917">
    <property type="protein sequence ID" value="GJS96847.1"/>
    <property type="molecule type" value="Genomic_DNA"/>
</dbReference>
<reference evidence="1" key="1">
    <citation type="journal article" date="2022" name="Int. J. Mol. Sci.">
        <title>Draft Genome of Tanacetum Coccineum: Genomic Comparison of Closely Related Tanacetum-Family Plants.</title>
        <authorList>
            <person name="Yamashiro T."/>
            <person name="Shiraishi A."/>
            <person name="Nakayama K."/>
            <person name="Satake H."/>
        </authorList>
    </citation>
    <scope>NUCLEOTIDE SEQUENCE</scope>
</reference>
<reference evidence="1" key="2">
    <citation type="submission" date="2022-01" db="EMBL/GenBank/DDBJ databases">
        <authorList>
            <person name="Yamashiro T."/>
            <person name="Shiraishi A."/>
            <person name="Satake H."/>
            <person name="Nakayama K."/>
        </authorList>
    </citation>
    <scope>NUCLEOTIDE SEQUENCE</scope>
</reference>
<keyword evidence="1" id="KW-0548">Nucleotidyltransferase</keyword>
<dbReference type="GO" id="GO:0003964">
    <property type="term" value="F:RNA-directed DNA polymerase activity"/>
    <property type="evidence" value="ECO:0007669"/>
    <property type="project" value="UniProtKB-KW"/>
</dbReference>
<protein>
    <submittedName>
        <fullName evidence="1">RNA-directed DNA polymerase</fullName>
    </submittedName>
</protein>
<dbReference type="Proteomes" id="UP001151760">
    <property type="component" value="Unassembled WGS sequence"/>
</dbReference>
<dbReference type="PANTHER" id="PTHR47481">
    <property type="match status" value="1"/>
</dbReference>
<evidence type="ECO:0000313" key="1">
    <source>
        <dbReference type="EMBL" id="GJS96847.1"/>
    </source>
</evidence>
<proteinExistence type="predicted"/>
<keyword evidence="2" id="KW-1185">Reference proteome</keyword>